<evidence type="ECO:0000256" key="1">
    <source>
        <dbReference type="SAM" id="MobiDB-lite"/>
    </source>
</evidence>
<dbReference type="InterPro" id="IPR015655">
    <property type="entry name" value="PP2C"/>
</dbReference>
<proteinExistence type="predicted"/>
<sequence>MLLTNKTGDTRALRLLGKPEESWTYREASGVTTMPWRPVCLQETVIESESWISNLHITPAYSLNIQESALIVPLMAQIRSHLSYPIEFSSDGSGFCTFEEIQRRGMDNLKQALLRTINKAQSTEDFPFKRIPPSRIKQISVSSVVNKRRRQEDRWFFEPDLVAYAPIDRDREENLSKLWRHDYPQIVGCGVFDGHGGPEAAEHCSNLAPFLLSRHLQQRFLETSALHRSSETIPDILTRVIHELNFSVAECHRQKLWNSGTTATICLIHGDYIYTIWIGDSQGVLFGLANNATKSTPSHQSSNKPLPQGEPIRLTETPVLHTAPSSVLGTTAVDIPHIDEAEMAKSGKKHTPLRPLIMGSMELPSTAASALISPTSPRTRAARWGLSFAWLTSLVRGSGGNSASSKESSPSDFPQSQLRVRAPLATQEVEESELAEAEDQPTTPVPVSRTVVQSVARVPFRYGSLPIGKKKERQHTPHQQVTGGGGGGIGGVSVVTKRLSAHFSEPSLNIASAVAGASAAVDPTAIALSAGHRISPAGDMRDSRSTSVVERSPSDSPTSAFSILTPRMHRPEYAVEFVSILRAGGCVTFKASEDYVGGGGEEDDDESEGMGPSQLGRIPAPVMSSTQLLFVPDLSVSGTYRVGGISGVTRSLGASTSLIAGLSGLPSLSAHRLSVAACLILATDGLWDTYGCSPDDLTHFFSGTPNREFAKLLTARAVRNGSSDNVTTLILWLGGGGTDNEPMEVDLRSPTAYPTGTRCASVPSLGGSRLRGPLAVGTLGETDFTLPCYVEPQERTLTRSHSSEDLADLDRIRASSPMRVLT</sequence>
<dbReference type="PROSITE" id="PS51746">
    <property type="entry name" value="PPM_2"/>
    <property type="match status" value="1"/>
</dbReference>
<comment type="caution">
    <text evidence="3">The sequence shown here is derived from an EMBL/GenBank/DDBJ whole genome shotgun (WGS) entry which is preliminary data.</text>
</comment>
<dbReference type="PANTHER" id="PTHR13832:SF827">
    <property type="entry name" value="PROTEIN PHOSPHATASE 1L"/>
    <property type="match status" value="1"/>
</dbReference>
<feature type="region of interest" description="Disordered" evidence="1">
    <location>
        <begin position="596"/>
        <end position="618"/>
    </location>
</feature>
<accession>A0ABR4QRI6</accession>
<gene>
    <name evidence="3" type="ORF">TcWFU_007019</name>
</gene>
<dbReference type="InterPro" id="IPR001932">
    <property type="entry name" value="PPM-type_phosphatase-like_dom"/>
</dbReference>
<feature type="domain" description="PPM-type phosphatase" evidence="2">
    <location>
        <begin position="138"/>
        <end position="733"/>
    </location>
</feature>
<feature type="region of interest" description="Disordered" evidence="1">
    <location>
        <begin position="397"/>
        <end position="450"/>
    </location>
</feature>
<evidence type="ECO:0000313" key="4">
    <source>
        <dbReference type="Proteomes" id="UP001651158"/>
    </source>
</evidence>
<feature type="compositionally biased region" description="Polar residues" evidence="1">
    <location>
        <begin position="545"/>
        <end position="562"/>
    </location>
</feature>
<dbReference type="CDD" id="cd00143">
    <property type="entry name" value="PP2Cc"/>
    <property type="match status" value="1"/>
</dbReference>
<protein>
    <recommendedName>
        <fullName evidence="2">PPM-type phosphatase domain-containing protein</fullName>
    </recommendedName>
</protein>
<feature type="compositionally biased region" description="Low complexity" evidence="1">
    <location>
        <begin position="440"/>
        <end position="450"/>
    </location>
</feature>
<feature type="compositionally biased region" description="Acidic residues" evidence="1">
    <location>
        <begin position="428"/>
        <end position="439"/>
    </location>
</feature>
<dbReference type="SMART" id="SM00332">
    <property type="entry name" value="PP2Cc"/>
    <property type="match status" value="1"/>
</dbReference>
<keyword evidence="4" id="KW-1185">Reference proteome</keyword>
<dbReference type="SUPFAM" id="SSF81606">
    <property type="entry name" value="PP2C-like"/>
    <property type="match status" value="2"/>
</dbReference>
<dbReference type="Proteomes" id="UP001651158">
    <property type="component" value="Unassembled WGS sequence"/>
</dbReference>
<dbReference type="Pfam" id="PF00481">
    <property type="entry name" value="PP2C"/>
    <property type="match status" value="1"/>
</dbReference>
<dbReference type="InterPro" id="IPR036457">
    <property type="entry name" value="PPM-type-like_dom_sf"/>
</dbReference>
<dbReference type="Gene3D" id="3.60.40.10">
    <property type="entry name" value="PPM-type phosphatase domain"/>
    <property type="match status" value="2"/>
</dbReference>
<organism evidence="3 4">
    <name type="scientific">Taenia crassiceps</name>
    <dbReference type="NCBI Taxonomy" id="6207"/>
    <lineage>
        <taxon>Eukaryota</taxon>
        <taxon>Metazoa</taxon>
        <taxon>Spiralia</taxon>
        <taxon>Lophotrochozoa</taxon>
        <taxon>Platyhelminthes</taxon>
        <taxon>Cestoda</taxon>
        <taxon>Eucestoda</taxon>
        <taxon>Cyclophyllidea</taxon>
        <taxon>Taeniidae</taxon>
        <taxon>Taenia</taxon>
    </lineage>
</organism>
<dbReference type="EMBL" id="JAKROA010000001">
    <property type="protein sequence ID" value="KAL5112428.1"/>
    <property type="molecule type" value="Genomic_DNA"/>
</dbReference>
<dbReference type="PANTHER" id="PTHR13832">
    <property type="entry name" value="PROTEIN PHOSPHATASE 2C"/>
    <property type="match status" value="1"/>
</dbReference>
<reference evidence="3 4" key="1">
    <citation type="journal article" date="2022" name="Front. Cell. Infect. Microbiol.">
        <title>The Genomes of Two Strains of Taenia crassiceps the Animal Model for the Study of Human Cysticercosis.</title>
        <authorList>
            <person name="Bobes R.J."/>
            <person name="Estrada K."/>
            <person name="Rios-Valencia D.G."/>
            <person name="Calderon-Gallegos A."/>
            <person name="de la Torre P."/>
            <person name="Carrero J.C."/>
            <person name="Sanchez-Flores A."/>
            <person name="Laclette J.P."/>
        </authorList>
    </citation>
    <scope>NUCLEOTIDE SEQUENCE [LARGE SCALE GENOMIC DNA]</scope>
    <source>
        <strain evidence="3">WFUcys</strain>
    </source>
</reference>
<feature type="compositionally biased region" description="Low complexity" evidence="1">
    <location>
        <begin position="401"/>
        <end position="411"/>
    </location>
</feature>
<feature type="region of interest" description="Disordered" evidence="1">
    <location>
        <begin position="535"/>
        <end position="562"/>
    </location>
</feature>
<feature type="region of interest" description="Disordered" evidence="1">
    <location>
        <begin position="465"/>
        <end position="489"/>
    </location>
</feature>
<name>A0ABR4QRI6_9CEST</name>
<evidence type="ECO:0000313" key="3">
    <source>
        <dbReference type="EMBL" id="KAL5112428.1"/>
    </source>
</evidence>
<evidence type="ECO:0000259" key="2">
    <source>
        <dbReference type="PROSITE" id="PS51746"/>
    </source>
</evidence>